<dbReference type="InterPro" id="IPR029039">
    <property type="entry name" value="Flavoprotein-like_sf"/>
</dbReference>
<dbReference type="PANTHER" id="PTHR43278">
    <property type="entry name" value="NAD(P)H-DEPENDENT FMN-CONTAINING OXIDOREDUCTASE YWQN-RELATED"/>
    <property type="match status" value="1"/>
</dbReference>
<dbReference type="PANTHER" id="PTHR43278:SF4">
    <property type="entry name" value="NAD(P)H-DEPENDENT FMN-CONTAINING OXIDOREDUCTASE YWQN-RELATED"/>
    <property type="match status" value="1"/>
</dbReference>
<dbReference type="EMBL" id="DVGC01000024">
    <property type="protein sequence ID" value="HIR05135.1"/>
    <property type="molecule type" value="Genomic_DNA"/>
</dbReference>
<organism evidence="4 5">
    <name type="scientific">Candidatus Copromonas faecavium</name>
    <name type="common">nom. illeg.</name>
    <dbReference type="NCBI Taxonomy" id="2840740"/>
    <lineage>
        <taxon>Bacteria</taxon>
        <taxon>Bacillati</taxon>
        <taxon>Bacillota</taxon>
        <taxon>Clostridia</taxon>
        <taxon>Lachnospirales</taxon>
        <taxon>Lachnospiraceae</taxon>
        <taxon>Candidatus Copromonas (nom. illeg.)</taxon>
    </lineage>
</organism>
<evidence type="ECO:0000256" key="2">
    <source>
        <dbReference type="ARBA" id="ARBA00022643"/>
    </source>
</evidence>
<keyword evidence="1" id="KW-0285">Flavoprotein</keyword>
<dbReference type="GO" id="GO:0016491">
    <property type="term" value="F:oxidoreductase activity"/>
    <property type="evidence" value="ECO:0007669"/>
    <property type="project" value="InterPro"/>
</dbReference>
<dbReference type="SUPFAM" id="SSF52218">
    <property type="entry name" value="Flavoproteins"/>
    <property type="match status" value="1"/>
</dbReference>
<dbReference type="InterPro" id="IPR005025">
    <property type="entry name" value="FMN_Rdtase-like_dom"/>
</dbReference>
<dbReference type="AlphaFoldDB" id="A0A9D1A439"/>
<accession>A0A9D1A439</accession>
<dbReference type="Gene3D" id="3.40.50.360">
    <property type="match status" value="1"/>
</dbReference>
<reference evidence="4" key="2">
    <citation type="journal article" date="2021" name="PeerJ">
        <title>Extensive microbial diversity within the chicken gut microbiome revealed by metagenomics and culture.</title>
        <authorList>
            <person name="Gilroy R."/>
            <person name="Ravi A."/>
            <person name="Getino M."/>
            <person name="Pursley I."/>
            <person name="Horton D.L."/>
            <person name="Alikhan N.F."/>
            <person name="Baker D."/>
            <person name="Gharbi K."/>
            <person name="Hall N."/>
            <person name="Watson M."/>
            <person name="Adriaenssens E.M."/>
            <person name="Foster-Nyarko E."/>
            <person name="Jarju S."/>
            <person name="Secka A."/>
            <person name="Antonio M."/>
            <person name="Oren A."/>
            <person name="Chaudhuri R.R."/>
            <person name="La Ragione R."/>
            <person name="Hildebrand F."/>
            <person name="Pallen M.J."/>
        </authorList>
    </citation>
    <scope>NUCLEOTIDE SEQUENCE</scope>
    <source>
        <strain evidence="4">CHK180-2868</strain>
    </source>
</reference>
<dbReference type="Proteomes" id="UP000824250">
    <property type="component" value="Unassembled WGS sequence"/>
</dbReference>
<name>A0A9D1A439_9FIRM</name>
<dbReference type="InterPro" id="IPR051796">
    <property type="entry name" value="ISF_SsuE-like"/>
</dbReference>
<sequence>MKVLLVNGSPHEKGCTYTALCQVSEALNRNGIDTDLFWIGKKPISGCIACKTCEKNNRCAFPDVVNDFLDLAGDYDGFVFGTPVHWGAASGGMTSFLDRVFYADLRGGGNRFRLKPAAAVMSARRAGTTAAWDQMNKYFGLMQMPIMTSSYWNMVHGTTPEEVRQDKEGMQVMRILGNNMAYFLHCKDMALKMGLQPPMEEKAVRTNFISEAQ</sequence>
<protein>
    <submittedName>
        <fullName evidence="4">Flavodoxin family protein</fullName>
    </submittedName>
</protein>
<feature type="domain" description="NADPH-dependent FMN reductase-like" evidence="3">
    <location>
        <begin position="1"/>
        <end position="157"/>
    </location>
</feature>
<evidence type="ECO:0000313" key="4">
    <source>
        <dbReference type="EMBL" id="HIR05135.1"/>
    </source>
</evidence>
<gene>
    <name evidence="4" type="ORF">IAB28_04125</name>
</gene>
<evidence type="ECO:0000259" key="3">
    <source>
        <dbReference type="Pfam" id="PF03358"/>
    </source>
</evidence>
<reference evidence="4" key="1">
    <citation type="submission" date="2020-10" db="EMBL/GenBank/DDBJ databases">
        <authorList>
            <person name="Gilroy R."/>
        </authorList>
    </citation>
    <scope>NUCLEOTIDE SEQUENCE</scope>
    <source>
        <strain evidence="4">CHK180-2868</strain>
    </source>
</reference>
<evidence type="ECO:0000256" key="1">
    <source>
        <dbReference type="ARBA" id="ARBA00022630"/>
    </source>
</evidence>
<comment type="caution">
    <text evidence="4">The sequence shown here is derived from an EMBL/GenBank/DDBJ whole genome shotgun (WGS) entry which is preliminary data.</text>
</comment>
<keyword evidence="2" id="KW-0288">FMN</keyword>
<dbReference type="Pfam" id="PF03358">
    <property type="entry name" value="FMN_red"/>
    <property type="match status" value="1"/>
</dbReference>
<proteinExistence type="predicted"/>
<evidence type="ECO:0000313" key="5">
    <source>
        <dbReference type="Proteomes" id="UP000824250"/>
    </source>
</evidence>